<dbReference type="Proteomes" id="UP001153709">
    <property type="component" value="Chromosome 4"/>
</dbReference>
<feature type="chain" id="PRO_5040121177" description="Peptidase S1 domain-containing protein" evidence="1">
    <location>
        <begin position="21"/>
        <end position="305"/>
    </location>
</feature>
<evidence type="ECO:0000256" key="1">
    <source>
        <dbReference type="SAM" id="SignalP"/>
    </source>
</evidence>
<dbReference type="SUPFAM" id="SSF50494">
    <property type="entry name" value="Trypsin-like serine proteases"/>
    <property type="match status" value="1"/>
</dbReference>
<evidence type="ECO:0000313" key="4">
    <source>
        <dbReference type="Proteomes" id="UP001153709"/>
    </source>
</evidence>
<organism evidence="3 4">
    <name type="scientific">Diabrotica balteata</name>
    <name type="common">Banded cucumber beetle</name>
    <dbReference type="NCBI Taxonomy" id="107213"/>
    <lineage>
        <taxon>Eukaryota</taxon>
        <taxon>Metazoa</taxon>
        <taxon>Ecdysozoa</taxon>
        <taxon>Arthropoda</taxon>
        <taxon>Hexapoda</taxon>
        <taxon>Insecta</taxon>
        <taxon>Pterygota</taxon>
        <taxon>Neoptera</taxon>
        <taxon>Endopterygota</taxon>
        <taxon>Coleoptera</taxon>
        <taxon>Polyphaga</taxon>
        <taxon>Cucujiformia</taxon>
        <taxon>Chrysomeloidea</taxon>
        <taxon>Chrysomelidae</taxon>
        <taxon>Galerucinae</taxon>
        <taxon>Diabroticina</taxon>
        <taxon>Diabroticites</taxon>
        <taxon>Diabrotica</taxon>
    </lineage>
</organism>
<keyword evidence="1" id="KW-0732">Signal</keyword>
<dbReference type="InterPro" id="IPR009003">
    <property type="entry name" value="Peptidase_S1_PA"/>
</dbReference>
<keyword evidence="4" id="KW-1185">Reference proteome</keyword>
<name>A0A9P0GTE6_DIABA</name>
<proteinExistence type="predicted"/>
<sequence>MKGVTLLIVVLCFHLNFVNGDSQVLESNPGAVANEMCKKYTKDIKKNNICPVPLDTSIIRGNVAGKGEFAHMVQLAYIKNNETKYLCSGFIISKNYVLTSTQCVSGEGADQPEFVRAGVTDEKDVTNEQIRSIHTILALLYIALIRVKEDFNFNQFVTPVCLYTSNENPAGPGIHTGWRPTDIGEDKQTNMIQLFLNFDSNENCNNTLVPTEKGVLPEAIVKNKIVCAGGKTTDGCQVDSGSALQIDRKDSNEEPCMYYAVGVSSFESRACGKKELPAAFIRISYYIKWIENNVWPPANKRIRFF</sequence>
<dbReference type="InterPro" id="IPR001254">
    <property type="entry name" value="Trypsin_dom"/>
</dbReference>
<evidence type="ECO:0000313" key="3">
    <source>
        <dbReference type="EMBL" id="CAH1279372.1"/>
    </source>
</evidence>
<dbReference type="PANTHER" id="PTHR24260">
    <property type="match status" value="1"/>
</dbReference>
<evidence type="ECO:0000259" key="2">
    <source>
        <dbReference type="PROSITE" id="PS50240"/>
    </source>
</evidence>
<dbReference type="InterPro" id="IPR043504">
    <property type="entry name" value="Peptidase_S1_PA_chymotrypsin"/>
</dbReference>
<gene>
    <name evidence="3" type="ORF">DIABBA_LOCUS7406</name>
</gene>
<reference evidence="3" key="1">
    <citation type="submission" date="2022-01" db="EMBL/GenBank/DDBJ databases">
        <authorList>
            <person name="King R."/>
        </authorList>
    </citation>
    <scope>NUCLEOTIDE SEQUENCE</scope>
</reference>
<dbReference type="PROSITE" id="PS50240">
    <property type="entry name" value="TRYPSIN_DOM"/>
    <property type="match status" value="1"/>
</dbReference>
<accession>A0A9P0GTE6</accession>
<dbReference type="OrthoDB" id="10004439at2759"/>
<dbReference type="InterPro" id="IPR051333">
    <property type="entry name" value="CLIP_Serine_Protease"/>
</dbReference>
<dbReference type="PANTHER" id="PTHR24260:SF147">
    <property type="entry name" value="EG:BACR7A4.3 PROTEIN-RELATED"/>
    <property type="match status" value="1"/>
</dbReference>
<dbReference type="AlphaFoldDB" id="A0A9P0GTE6"/>
<feature type="signal peptide" evidence="1">
    <location>
        <begin position="1"/>
        <end position="20"/>
    </location>
</feature>
<dbReference type="GO" id="GO:0006508">
    <property type="term" value="P:proteolysis"/>
    <property type="evidence" value="ECO:0007669"/>
    <property type="project" value="InterPro"/>
</dbReference>
<feature type="domain" description="Peptidase S1" evidence="2">
    <location>
        <begin position="58"/>
        <end position="295"/>
    </location>
</feature>
<protein>
    <recommendedName>
        <fullName evidence="2">Peptidase S1 domain-containing protein</fullName>
    </recommendedName>
</protein>
<dbReference type="EMBL" id="OU898279">
    <property type="protein sequence ID" value="CAH1279372.1"/>
    <property type="molecule type" value="Genomic_DNA"/>
</dbReference>
<dbReference type="Pfam" id="PF00089">
    <property type="entry name" value="Trypsin"/>
    <property type="match status" value="1"/>
</dbReference>
<dbReference type="Gene3D" id="2.40.10.10">
    <property type="entry name" value="Trypsin-like serine proteases"/>
    <property type="match status" value="1"/>
</dbReference>
<dbReference type="SMART" id="SM00020">
    <property type="entry name" value="Tryp_SPc"/>
    <property type="match status" value="1"/>
</dbReference>
<dbReference type="GO" id="GO:0004252">
    <property type="term" value="F:serine-type endopeptidase activity"/>
    <property type="evidence" value="ECO:0007669"/>
    <property type="project" value="InterPro"/>
</dbReference>